<dbReference type="Pfam" id="PF04542">
    <property type="entry name" value="Sigma70_r2"/>
    <property type="match status" value="1"/>
</dbReference>
<evidence type="ECO:0000313" key="2">
    <source>
        <dbReference type="EMBL" id="MBD8498870.1"/>
    </source>
</evidence>
<keyword evidence="3" id="KW-1185">Reference proteome</keyword>
<evidence type="ECO:0000313" key="3">
    <source>
        <dbReference type="Proteomes" id="UP000634529"/>
    </source>
</evidence>
<dbReference type="SUPFAM" id="SSF88946">
    <property type="entry name" value="Sigma2 domain of RNA polymerase sigma factors"/>
    <property type="match status" value="1"/>
</dbReference>
<dbReference type="InterPro" id="IPR007627">
    <property type="entry name" value="RNA_pol_sigma70_r2"/>
</dbReference>
<feature type="domain" description="RNA polymerase sigma-70 region 2" evidence="1">
    <location>
        <begin position="15"/>
        <end position="74"/>
    </location>
</feature>
<accession>A0ABR9AXM9</accession>
<comment type="caution">
    <text evidence="2">The sequence shown here is derived from an EMBL/GenBank/DDBJ whole genome shotgun (WGS) entry which is preliminary data.</text>
</comment>
<name>A0ABR9AXM9_9BACL</name>
<dbReference type="Proteomes" id="UP000634529">
    <property type="component" value="Unassembled WGS sequence"/>
</dbReference>
<dbReference type="Gene3D" id="1.10.1740.10">
    <property type="match status" value="1"/>
</dbReference>
<dbReference type="EMBL" id="JACYTN010000006">
    <property type="protein sequence ID" value="MBD8498870.1"/>
    <property type="molecule type" value="Genomic_DNA"/>
</dbReference>
<gene>
    <name evidence="2" type="ORF">IFO66_11210</name>
</gene>
<dbReference type="InterPro" id="IPR013325">
    <property type="entry name" value="RNA_pol_sigma_r2"/>
</dbReference>
<reference evidence="2 3" key="1">
    <citation type="submission" date="2020-09" db="EMBL/GenBank/DDBJ databases">
        <title>Paenibacillus sp. CAU 1523 isolated from sand of Haeundae Beach.</title>
        <authorList>
            <person name="Kim W."/>
        </authorList>
    </citation>
    <scope>NUCLEOTIDE SEQUENCE [LARGE SCALE GENOMIC DNA]</scope>
    <source>
        <strain evidence="2 3">CAU 1523</strain>
    </source>
</reference>
<sequence>MQTNISTFDISSLNQIFNVVLKGVNSRDREDVKSEAIVRVLTEIDKGSIKTNAYSFMRTVIQRTVFDYYRKNRRKITQNTLLVHYSDGEMNDLDSTVTTFTYGTTEFGYSMVELRNDYLNNISLFTAQETKIIDFMLFTEEGMGMKPTEISNLLEINKSHASRAMKKLKQICQ</sequence>
<dbReference type="RefSeq" id="WP_192025227.1">
    <property type="nucleotide sequence ID" value="NZ_JACYTN010000006.1"/>
</dbReference>
<organism evidence="2 3">
    <name type="scientific">Paenibacillus arenosi</name>
    <dbReference type="NCBI Taxonomy" id="2774142"/>
    <lineage>
        <taxon>Bacteria</taxon>
        <taxon>Bacillati</taxon>
        <taxon>Bacillota</taxon>
        <taxon>Bacilli</taxon>
        <taxon>Bacillales</taxon>
        <taxon>Paenibacillaceae</taxon>
        <taxon>Paenibacillus</taxon>
    </lineage>
</organism>
<evidence type="ECO:0000259" key="1">
    <source>
        <dbReference type="Pfam" id="PF04542"/>
    </source>
</evidence>
<proteinExistence type="predicted"/>
<protein>
    <submittedName>
        <fullName evidence="2">Sigma-70 family RNA polymerase sigma factor</fullName>
    </submittedName>
</protein>